<dbReference type="EMBL" id="JACSDY010000020">
    <property type="protein sequence ID" value="KAF7397188.1"/>
    <property type="molecule type" value="Genomic_DNA"/>
</dbReference>
<proteinExistence type="predicted"/>
<name>A0A834N7G9_VESPE</name>
<keyword evidence="3" id="KW-1185">Reference proteome</keyword>
<sequence>MVRNGGNRMFSEETRERKKIAVIINLLSYIPKLASRKGDNLREDERESFAITCTQFGLTKEGVRKICQKIGNPENSNRIAKHGGGIIMVWSRKYKIAEQSRAEQSRAEQSRAEQSRAEQSRAEQSRAEQSRAEQSRAEQSGVVEFYRASRYLELKPPTIMNNKMDLYLFAYHLRSSTVVPKYSFVL</sequence>
<dbReference type="AlphaFoldDB" id="A0A834N7G9"/>
<gene>
    <name evidence="2" type="ORF">H0235_016725</name>
</gene>
<accession>A0A834N7G9</accession>
<feature type="region of interest" description="Disordered" evidence="1">
    <location>
        <begin position="100"/>
        <end position="135"/>
    </location>
</feature>
<organism evidence="2 3">
    <name type="scientific">Vespula pensylvanica</name>
    <name type="common">Western yellow jacket</name>
    <name type="synonym">Wasp</name>
    <dbReference type="NCBI Taxonomy" id="30213"/>
    <lineage>
        <taxon>Eukaryota</taxon>
        <taxon>Metazoa</taxon>
        <taxon>Ecdysozoa</taxon>
        <taxon>Arthropoda</taxon>
        <taxon>Hexapoda</taxon>
        <taxon>Insecta</taxon>
        <taxon>Pterygota</taxon>
        <taxon>Neoptera</taxon>
        <taxon>Endopterygota</taxon>
        <taxon>Hymenoptera</taxon>
        <taxon>Apocrita</taxon>
        <taxon>Aculeata</taxon>
        <taxon>Vespoidea</taxon>
        <taxon>Vespidae</taxon>
        <taxon>Vespinae</taxon>
        <taxon>Vespula</taxon>
    </lineage>
</organism>
<evidence type="ECO:0000313" key="3">
    <source>
        <dbReference type="Proteomes" id="UP000600918"/>
    </source>
</evidence>
<protein>
    <submittedName>
        <fullName evidence="2">Uncharacterized protein</fullName>
    </submittedName>
</protein>
<evidence type="ECO:0000256" key="1">
    <source>
        <dbReference type="SAM" id="MobiDB-lite"/>
    </source>
</evidence>
<reference evidence="2" key="1">
    <citation type="journal article" date="2020" name="G3 (Bethesda)">
        <title>High-Quality Assemblies for Three Invasive Social Wasps from the &lt;i&gt;Vespula&lt;/i&gt; Genus.</title>
        <authorList>
            <person name="Harrop T.W.R."/>
            <person name="Guhlin J."/>
            <person name="McLaughlin G.M."/>
            <person name="Permina E."/>
            <person name="Stockwell P."/>
            <person name="Gilligan J."/>
            <person name="Le Lec M.F."/>
            <person name="Gruber M.A.M."/>
            <person name="Quinn O."/>
            <person name="Lovegrove M."/>
            <person name="Duncan E.J."/>
            <person name="Remnant E.J."/>
            <person name="Van Eeckhoven J."/>
            <person name="Graham B."/>
            <person name="Knapp R.A."/>
            <person name="Langford K.W."/>
            <person name="Kronenberg Z."/>
            <person name="Press M.O."/>
            <person name="Eacker S.M."/>
            <person name="Wilson-Rankin E.E."/>
            <person name="Purcell J."/>
            <person name="Lester P.J."/>
            <person name="Dearden P.K."/>
        </authorList>
    </citation>
    <scope>NUCLEOTIDE SEQUENCE</scope>
    <source>
        <strain evidence="2">Volc-1</strain>
    </source>
</reference>
<evidence type="ECO:0000313" key="2">
    <source>
        <dbReference type="EMBL" id="KAF7397188.1"/>
    </source>
</evidence>
<dbReference type="Proteomes" id="UP000600918">
    <property type="component" value="Unassembled WGS sequence"/>
</dbReference>
<comment type="caution">
    <text evidence="2">The sequence shown here is derived from an EMBL/GenBank/DDBJ whole genome shotgun (WGS) entry which is preliminary data.</text>
</comment>